<comment type="function">
    <text evidence="1">Catalyzes an early step in riboflavin biosynthesis, the NADPH-dependent reduction of the ribose side chain of 2,5-diamino-6-ribosylamino-4(3H)-pyrimidinone 5'-phosphate, yielding 2,5-diamino-6-ribitylamino-4(3H)-pyrimidinone 5'-phosphate.</text>
</comment>
<evidence type="ECO:0000256" key="6">
    <source>
        <dbReference type="ARBA" id="ARBA00022619"/>
    </source>
</evidence>
<protein>
    <recommendedName>
        <fullName evidence="5">2,5-diamino-6-ribosylamino-4(3H)-pyrimidinone 5'-phosphate reductase</fullName>
        <ecNumber evidence="4">1.1.1.302</ecNumber>
    </recommendedName>
    <alternativeName>
        <fullName evidence="10">2,5-diamino-6-(5-phospho-D-ribosylamino)pyrimidin-4(3H)-one reductase</fullName>
    </alternativeName>
    <alternativeName>
        <fullName evidence="9">2,5-diamino-6-ribitylamino-4(3H)-pyrimidinone 5'-phosphate synthase</fullName>
    </alternativeName>
</protein>
<dbReference type="VEuPathDB" id="FungiDB:SCODWIG_01038"/>
<dbReference type="GO" id="GO:0009231">
    <property type="term" value="P:riboflavin biosynthetic process"/>
    <property type="evidence" value="ECO:0007669"/>
    <property type="project" value="UniProtKB-KW"/>
</dbReference>
<keyword evidence="7" id="KW-0521">NADP</keyword>
<dbReference type="Gene3D" id="3.40.430.10">
    <property type="entry name" value="Dihydrofolate Reductase, subunit A"/>
    <property type="match status" value="1"/>
</dbReference>
<dbReference type="PANTHER" id="PTHR38011:SF7">
    <property type="entry name" value="2,5-DIAMINO-6-RIBOSYLAMINO-4(3H)-PYRIMIDINONE 5'-PHOSPHATE REDUCTASE"/>
    <property type="match status" value="1"/>
</dbReference>
<evidence type="ECO:0000256" key="7">
    <source>
        <dbReference type="ARBA" id="ARBA00022857"/>
    </source>
</evidence>
<evidence type="ECO:0000313" key="14">
    <source>
        <dbReference type="EMBL" id="SSD59277.1"/>
    </source>
</evidence>
<comment type="similarity">
    <text evidence="3">Belongs to the HTP reductase family.</text>
</comment>
<reference evidence="15" key="1">
    <citation type="submission" date="2018-06" db="EMBL/GenBank/DDBJ databases">
        <authorList>
            <person name="Guldener U."/>
        </authorList>
    </citation>
    <scope>NUCLEOTIDE SEQUENCE [LARGE SCALE GENOMIC DNA]</scope>
    <source>
        <strain evidence="15">UTAD17</strain>
    </source>
</reference>
<evidence type="ECO:0000256" key="2">
    <source>
        <dbReference type="ARBA" id="ARBA00005104"/>
    </source>
</evidence>
<organism evidence="14 15">
    <name type="scientific">Saccharomycodes ludwigii</name>
    <dbReference type="NCBI Taxonomy" id="36035"/>
    <lineage>
        <taxon>Eukaryota</taxon>
        <taxon>Fungi</taxon>
        <taxon>Dikarya</taxon>
        <taxon>Ascomycota</taxon>
        <taxon>Saccharomycotina</taxon>
        <taxon>Saccharomycetes</taxon>
        <taxon>Saccharomycodales</taxon>
        <taxon>Saccharomycodaceae</taxon>
        <taxon>Saccharomycodes</taxon>
    </lineage>
</organism>
<dbReference type="InterPro" id="IPR024072">
    <property type="entry name" value="DHFR-like_dom_sf"/>
</dbReference>
<feature type="domain" description="Bacterial bifunctional deaminase-reductase C-terminal" evidence="13">
    <location>
        <begin position="31"/>
        <end position="244"/>
    </location>
</feature>
<dbReference type="EC" id="1.1.1.302" evidence="4"/>
<name>A0A376B3N0_9ASCO</name>
<comment type="catalytic activity">
    <reaction evidence="12">
        <text>2,5-diamino-6-(1-D-ribitylamino)pyrimidin-4(3H)-one 5'-phosphate + NADP(+) = 2,5-diamino-6-(1-D-ribosylamino)pyrimidin-4(3H)-one 5'-phosphate + NADPH + H(+)</text>
        <dbReference type="Rhea" id="RHEA:27278"/>
        <dbReference type="ChEBI" id="CHEBI:15378"/>
        <dbReference type="ChEBI" id="CHEBI:57783"/>
        <dbReference type="ChEBI" id="CHEBI:58349"/>
        <dbReference type="ChEBI" id="CHEBI:58890"/>
        <dbReference type="ChEBI" id="CHEBI:59545"/>
        <dbReference type="EC" id="1.1.1.302"/>
    </reaction>
</comment>
<evidence type="ECO:0000256" key="5">
    <source>
        <dbReference type="ARBA" id="ARBA00015035"/>
    </source>
</evidence>
<dbReference type="GO" id="GO:0008703">
    <property type="term" value="F:5-amino-6-(5-phosphoribosylamino)uracil reductase activity"/>
    <property type="evidence" value="ECO:0007669"/>
    <property type="project" value="InterPro"/>
</dbReference>
<evidence type="ECO:0000256" key="1">
    <source>
        <dbReference type="ARBA" id="ARBA00003555"/>
    </source>
</evidence>
<evidence type="ECO:0000259" key="13">
    <source>
        <dbReference type="Pfam" id="PF01872"/>
    </source>
</evidence>
<keyword evidence="8" id="KW-0560">Oxidoreductase</keyword>
<proteinExistence type="inferred from homology"/>
<evidence type="ECO:0000256" key="11">
    <source>
        <dbReference type="ARBA" id="ARBA00047550"/>
    </source>
</evidence>
<evidence type="ECO:0000313" key="15">
    <source>
        <dbReference type="Proteomes" id="UP000262825"/>
    </source>
</evidence>
<keyword evidence="15" id="KW-1185">Reference proteome</keyword>
<evidence type="ECO:0000256" key="10">
    <source>
        <dbReference type="ARBA" id="ARBA00031630"/>
    </source>
</evidence>
<gene>
    <name evidence="14" type="ORF">SCODWIG_01038</name>
</gene>
<dbReference type="SUPFAM" id="SSF53597">
    <property type="entry name" value="Dihydrofolate reductase-like"/>
    <property type="match status" value="1"/>
</dbReference>
<dbReference type="PANTHER" id="PTHR38011">
    <property type="entry name" value="DIHYDROFOLATE REDUCTASE FAMILY PROTEIN (AFU_ORTHOLOGUE AFUA_8G06820)"/>
    <property type="match status" value="1"/>
</dbReference>
<comment type="pathway">
    <text evidence="2">Cofactor biosynthesis; riboflavin biosynthesis.</text>
</comment>
<dbReference type="InterPro" id="IPR050765">
    <property type="entry name" value="Riboflavin_Biosynth_HTPR"/>
</dbReference>
<evidence type="ECO:0000256" key="4">
    <source>
        <dbReference type="ARBA" id="ARBA00012851"/>
    </source>
</evidence>
<dbReference type="Proteomes" id="UP000262825">
    <property type="component" value="Unassembled WGS sequence"/>
</dbReference>
<evidence type="ECO:0000256" key="12">
    <source>
        <dbReference type="ARBA" id="ARBA00049020"/>
    </source>
</evidence>
<dbReference type="Pfam" id="PF01872">
    <property type="entry name" value="RibD_C"/>
    <property type="match status" value="1"/>
</dbReference>
<evidence type="ECO:0000256" key="8">
    <source>
        <dbReference type="ARBA" id="ARBA00023002"/>
    </source>
</evidence>
<sequence>MFLLMTPQFDYKTPLEPYLPHSKPSISTSLPFITLTYAQSLDSKISAGKNIRTALSHEETKEMTHYLRLHHAGIMIGCQTAMCDDPGLNCKLDFDKSPRPIIIDPSGKWKFNGKGKMYQFFLKKQGKPPIVVLSSNTFYNDKKFTKQDYVEYCVVEGSPTDNNRLDWNSIFQKLYKDFHLRSIMVEGGGFVINDLLSAHAVNNLINSLIITIAPVYLGNKGVTVSPYNGRIDLKDVKWFTGTRDSVMCSRIG</sequence>
<keyword evidence="6" id="KW-0686">Riboflavin biosynthesis</keyword>
<evidence type="ECO:0000256" key="3">
    <source>
        <dbReference type="ARBA" id="ARBA00009723"/>
    </source>
</evidence>
<evidence type="ECO:0000256" key="9">
    <source>
        <dbReference type="ARBA" id="ARBA00030073"/>
    </source>
</evidence>
<comment type="catalytic activity">
    <reaction evidence="11">
        <text>2,5-diamino-6-(1-D-ribitylamino)pyrimidin-4(3H)-one 5'-phosphate + NAD(+) = 2,5-diamino-6-(1-D-ribosylamino)pyrimidin-4(3H)-one 5'-phosphate + NADH + H(+)</text>
        <dbReference type="Rhea" id="RHEA:27274"/>
        <dbReference type="ChEBI" id="CHEBI:15378"/>
        <dbReference type="ChEBI" id="CHEBI:57540"/>
        <dbReference type="ChEBI" id="CHEBI:57945"/>
        <dbReference type="ChEBI" id="CHEBI:58890"/>
        <dbReference type="ChEBI" id="CHEBI:59545"/>
        <dbReference type="EC" id="1.1.1.302"/>
    </reaction>
</comment>
<dbReference type="AlphaFoldDB" id="A0A376B3N0"/>
<accession>A0A376B3N0</accession>
<dbReference type="InterPro" id="IPR002734">
    <property type="entry name" value="RibDG_C"/>
</dbReference>
<dbReference type="EMBL" id="UFAJ01000116">
    <property type="protein sequence ID" value="SSD59277.1"/>
    <property type="molecule type" value="Genomic_DNA"/>
</dbReference>